<evidence type="ECO:0000313" key="2">
    <source>
        <dbReference type="EMBL" id="CAH2232239.1"/>
    </source>
</evidence>
<accession>A0A8S4R640</accession>
<reference evidence="2" key="1">
    <citation type="submission" date="2022-03" db="EMBL/GenBank/DDBJ databases">
        <authorList>
            <person name="Lindestad O."/>
        </authorList>
    </citation>
    <scope>NUCLEOTIDE SEQUENCE</scope>
</reference>
<dbReference type="Proteomes" id="UP000838756">
    <property type="component" value="Unassembled WGS sequence"/>
</dbReference>
<name>A0A8S4R640_9NEOP</name>
<evidence type="ECO:0000313" key="3">
    <source>
        <dbReference type="Proteomes" id="UP000838756"/>
    </source>
</evidence>
<proteinExistence type="predicted"/>
<feature type="region of interest" description="Disordered" evidence="1">
    <location>
        <begin position="1"/>
        <end position="20"/>
    </location>
</feature>
<sequence length="122" mass="13575">MPHPIQAGELSRSPHSPGDAVATPQVVIVKCPSENRSDSVEVTSTLGFSTKLSATSPEQLLFLYQTQVRSCIEYCRQLWDGSAMYQLDSLDPVDRRAKRLIANDLAVSRLQSLKHCRKVFSL</sequence>
<dbReference type="AlphaFoldDB" id="A0A8S4R640"/>
<keyword evidence="3" id="KW-1185">Reference proteome</keyword>
<dbReference type="OrthoDB" id="7480422at2759"/>
<gene>
    <name evidence="2" type="primary">jg2961</name>
    <name evidence="2" type="ORF">PAEG_LOCUS10533</name>
</gene>
<dbReference type="EMBL" id="CAKXAJ010024878">
    <property type="protein sequence ID" value="CAH2232239.1"/>
    <property type="molecule type" value="Genomic_DNA"/>
</dbReference>
<organism evidence="2 3">
    <name type="scientific">Pararge aegeria aegeria</name>
    <dbReference type="NCBI Taxonomy" id="348720"/>
    <lineage>
        <taxon>Eukaryota</taxon>
        <taxon>Metazoa</taxon>
        <taxon>Ecdysozoa</taxon>
        <taxon>Arthropoda</taxon>
        <taxon>Hexapoda</taxon>
        <taxon>Insecta</taxon>
        <taxon>Pterygota</taxon>
        <taxon>Neoptera</taxon>
        <taxon>Endopterygota</taxon>
        <taxon>Lepidoptera</taxon>
        <taxon>Glossata</taxon>
        <taxon>Ditrysia</taxon>
        <taxon>Papilionoidea</taxon>
        <taxon>Nymphalidae</taxon>
        <taxon>Satyrinae</taxon>
        <taxon>Satyrini</taxon>
        <taxon>Parargina</taxon>
        <taxon>Pararge</taxon>
    </lineage>
</organism>
<protein>
    <submittedName>
        <fullName evidence="2">Jg2961 protein</fullName>
    </submittedName>
</protein>
<evidence type="ECO:0000256" key="1">
    <source>
        <dbReference type="SAM" id="MobiDB-lite"/>
    </source>
</evidence>
<comment type="caution">
    <text evidence="2">The sequence shown here is derived from an EMBL/GenBank/DDBJ whole genome shotgun (WGS) entry which is preliminary data.</text>
</comment>